<protein>
    <submittedName>
        <fullName evidence="2">Uncharacterized protein</fullName>
    </submittedName>
</protein>
<gene>
    <name evidence="2" type="ORF">EJC49_02785</name>
</gene>
<dbReference type="AlphaFoldDB" id="A0A3S0ABG5"/>
<sequence>MARKPTTTRNLETDVDKELEQALDVSFNDEDIDLTSSMEELEAQISLAADELAREGRGATTRHKQPGTPARAEPRPAAARPAK</sequence>
<name>A0A3S0ABG5_9HYPH</name>
<dbReference type="RefSeq" id="WP_148106285.1">
    <property type="nucleotide sequence ID" value="NZ_RWKW01000006.1"/>
</dbReference>
<keyword evidence="3" id="KW-1185">Reference proteome</keyword>
<feature type="compositionally biased region" description="Low complexity" evidence="1">
    <location>
        <begin position="69"/>
        <end position="83"/>
    </location>
</feature>
<evidence type="ECO:0000256" key="1">
    <source>
        <dbReference type="SAM" id="MobiDB-lite"/>
    </source>
</evidence>
<organism evidence="2 3">
    <name type="scientific">Aquibium carbonis</name>
    <dbReference type="NCBI Taxonomy" id="2495581"/>
    <lineage>
        <taxon>Bacteria</taxon>
        <taxon>Pseudomonadati</taxon>
        <taxon>Pseudomonadota</taxon>
        <taxon>Alphaproteobacteria</taxon>
        <taxon>Hyphomicrobiales</taxon>
        <taxon>Phyllobacteriaceae</taxon>
        <taxon>Aquibium</taxon>
    </lineage>
</organism>
<proteinExistence type="predicted"/>
<evidence type="ECO:0000313" key="2">
    <source>
        <dbReference type="EMBL" id="RST87966.1"/>
    </source>
</evidence>
<comment type="caution">
    <text evidence="2">The sequence shown here is derived from an EMBL/GenBank/DDBJ whole genome shotgun (WGS) entry which is preliminary data.</text>
</comment>
<feature type="region of interest" description="Disordered" evidence="1">
    <location>
        <begin position="52"/>
        <end position="83"/>
    </location>
</feature>
<dbReference type="EMBL" id="RWKW01000006">
    <property type="protein sequence ID" value="RST87966.1"/>
    <property type="molecule type" value="Genomic_DNA"/>
</dbReference>
<evidence type="ECO:0000313" key="3">
    <source>
        <dbReference type="Proteomes" id="UP000278398"/>
    </source>
</evidence>
<feature type="non-terminal residue" evidence="2">
    <location>
        <position position="83"/>
    </location>
</feature>
<dbReference type="Proteomes" id="UP000278398">
    <property type="component" value="Unassembled WGS sequence"/>
</dbReference>
<accession>A0A3S0ABG5</accession>
<reference evidence="2 3" key="1">
    <citation type="submission" date="2018-12" db="EMBL/GenBank/DDBJ databases">
        <title>Mesorhizobium carbonis sp. nov., isolated from coal mine water.</title>
        <authorList>
            <person name="Xin W."/>
            <person name="Xu Z."/>
            <person name="Xiang F."/>
            <person name="Zhang J."/>
            <person name="Xi L."/>
            <person name="Liu J."/>
        </authorList>
    </citation>
    <scope>NUCLEOTIDE SEQUENCE [LARGE SCALE GENOMIC DNA]</scope>
    <source>
        <strain evidence="2 3">B2.3</strain>
    </source>
</reference>